<sequence>MMDIPYGSSEYLQIISYYNGDSTNSEKYADKSELSIRATAMSTEACRIASQTALSWQYSQQVERLKMHSYALDRAVNFSTFIRQGILLPAISSQENLQKIEGNNLINTSVRYKLVEGARFVMTAPTWRSYLLKSFPPPDTPNKGIWPRNPQEKALWISQVNKCWIVGTTQAQEVLRNSIARMIADIDQRVTFLVLEKRGVVSMPIVARSTHGTIRSSDGKTISIGDEVYSVTRHSNFNSSDWRAIWSYEDSEN</sequence>
<gene>
    <name evidence="1" type="ORF">C4K68_09665</name>
</gene>
<dbReference type="AlphaFoldDB" id="A0A2S5KTL9"/>
<evidence type="ECO:0000313" key="1">
    <source>
        <dbReference type="EMBL" id="PPC77616.1"/>
    </source>
</evidence>
<dbReference type="OrthoDB" id="7992122at2"/>
<evidence type="ECO:0000313" key="2">
    <source>
        <dbReference type="Proteomes" id="UP000238196"/>
    </source>
</evidence>
<comment type="caution">
    <text evidence="1">The sequence shown here is derived from an EMBL/GenBank/DDBJ whole genome shotgun (WGS) entry which is preliminary data.</text>
</comment>
<organism evidence="1 2">
    <name type="scientific">Proteobacteria bacterium 228</name>
    <dbReference type="NCBI Taxonomy" id="2083153"/>
    <lineage>
        <taxon>Bacteria</taxon>
        <taxon>Pseudomonadati</taxon>
        <taxon>Pseudomonadota</taxon>
    </lineage>
</organism>
<dbReference type="EMBL" id="PRLP01000029">
    <property type="protein sequence ID" value="PPC77616.1"/>
    <property type="molecule type" value="Genomic_DNA"/>
</dbReference>
<dbReference type="Pfam" id="PF16932">
    <property type="entry name" value="T4SS_TraI"/>
    <property type="match status" value="1"/>
</dbReference>
<protein>
    <recommendedName>
        <fullName evidence="3">Type IV secretion system protein DotC</fullName>
    </recommendedName>
</protein>
<name>A0A2S5KTL9_9PROT</name>
<dbReference type="Proteomes" id="UP000238196">
    <property type="component" value="Unassembled WGS sequence"/>
</dbReference>
<proteinExistence type="predicted"/>
<accession>A0A2S5KTL9</accession>
<evidence type="ECO:0008006" key="3">
    <source>
        <dbReference type="Google" id="ProtNLM"/>
    </source>
</evidence>
<dbReference type="InterPro" id="IPR031618">
    <property type="entry name" value="T4SS_TraI"/>
</dbReference>
<reference evidence="1 2" key="1">
    <citation type="submission" date="2018-02" db="EMBL/GenBank/DDBJ databases">
        <title>novel marine gammaproteobacteria from coastal saline agro ecosystem.</title>
        <authorList>
            <person name="Krishnan R."/>
            <person name="Ramesh Kumar N."/>
        </authorList>
    </citation>
    <scope>NUCLEOTIDE SEQUENCE [LARGE SCALE GENOMIC DNA]</scope>
    <source>
        <strain evidence="1 2">228</strain>
    </source>
</reference>